<comment type="caution">
    <text evidence="2">The sequence shown here is derived from an EMBL/GenBank/DDBJ whole genome shotgun (WGS) entry which is preliminary data.</text>
</comment>
<accession>A0A4Z1D8Q3</accession>
<dbReference type="Proteomes" id="UP000298513">
    <property type="component" value="Unassembled WGS sequence"/>
</dbReference>
<proteinExistence type="predicted"/>
<dbReference type="AlphaFoldDB" id="A0A4Z1D8Q3"/>
<name>A0A4Z1D8Q3_STRGP</name>
<sequence length="40" mass="4313">MMGSLSAPPLLQDGRSALFFTLGFIVLVGAALFLFGKRNR</sequence>
<dbReference type="EMBL" id="SRRU01000009">
    <property type="protein sequence ID" value="TGN78865.1"/>
    <property type="molecule type" value="Genomic_DNA"/>
</dbReference>
<evidence type="ECO:0000313" key="3">
    <source>
        <dbReference type="Proteomes" id="UP000298513"/>
    </source>
</evidence>
<evidence type="ECO:0000313" key="2">
    <source>
        <dbReference type="EMBL" id="TGN78865.1"/>
    </source>
</evidence>
<gene>
    <name evidence="2" type="ORF">E5082_24675</name>
</gene>
<keyword evidence="1" id="KW-1133">Transmembrane helix</keyword>
<evidence type="ECO:0000256" key="1">
    <source>
        <dbReference type="SAM" id="Phobius"/>
    </source>
</evidence>
<keyword evidence="1" id="KW-0472">Membrane</keyword>
<keyword evidence="1" id="KW-0812">Transmembrane</keyword>
<protein>
    <submittedName>
        <fullName evidence="2">Cell wall-associated protein</fullName>
    </submittedName>
</protein>
<organism evidence="2 3">
    <name type="scientific">Streptomyces griseoluteus</name>
    <dbReference type="NCBI Taxonomy" id="29306"/>
    <lineage>
        <taxon>Bacteria</taxon>
        <taxon>Bacillati</taxon>
        <taxon>Actinomycetota</taxon>
        <taxon>Actinomycetes</taxon>
        <taxon>Kitasatosporales</taxon>
        <taxon>Streptomycetaceae</taxon>
        <taxon>Streptomyces</taxon>
    </lineage>
</organism>
<feature type="transmembrane region" description="Helical" evidence="1">
    <location>
        <begin position="16"/>
        <end position="35"/>
    </location>
</feature>
<keyword evidence="3" id="KW-1185">Reference proteome</keyword>
<reference evidence="2 3" key="1">
    <citation type="submission" date="2019-04" db="EMBL/GenBank/DDBJ databases">
        <title>Streptomyces sp. nov. Bv016 isolated from bark of Buahinia variegata.</title>
        <authorList>
            <person name="Kanchanasin P."/>
            <person name="Tanasupawat S."/>
            <person name="Yuki M."/>
            <person name="Kudo T."/>
        </authorList>
    </citation>
    <scope>NUCLEOTIDE SEQUENCE [LARGE SCALE GENOMIC DNA]</scope>
    <source>
        <strain evidence="2 3">JCM 4765</strain>
    </source>
</reference>